<dbReference type="GO" id="GO:0007265">
    <property type="term" value="P:Ras protein signal transduction"/>
    <property type="evidence" value="ECO:0007669"/>
    <property type="project" value="TreeGrafter"/>
</dbReference>
<dbReference type="Gene3D" id="3.30.40.10">
    <property type="entry name" value="Zinc/RING finger domain, C3HC4 (zinc finger)"/>
    <property type="match status" value="2"/>
</dbReference>
<organism evidence="9 10">
    <name type="scientific">Lachancea meyersii CBS 8951</name>
    <dbReference type="NCBI Taxonomy" id="1266667"/>
    <lineage>
        <taxon>Eukaryota</taxon>
        <taxon>Fungi</taxon>
        <taxon>Dikarya</taxon>
        <taxon>Ascomycota</taxon>
        <taxon>Saccharomycotina</taxon>
        <taxon>Saccharomycetes</taxon>
        <taxon>Saccharomycetales</taxon>
        <taxon>Saccharomycetaceae</taxon>
        <taxon>Lachancea</taxon>
    </lineage>
</organism>
<dbReference type="InterPro" id="IPR011422">
    <property type="entry name" value="BRAP2/ETP1_RRM"/>
</dbReference>
<keyword evidence="2 4" id="KW-0863">Zinc-finger</keyword>
<protein>
    <submittedName>
        <fullName evidence="9">LAME_0G15060g1_1</fullName>
    </submittedName>
</protein>
<dbReference type="SMART" id="SM00184">
    <property type="entry name" value="RING"/>
    <property type="match status" value="1"/>
</dbReference>
<evidence type="ECO:0000313" key="10">
    <source>
        <dbReference type="Proteomes" id="UP000191144"/>
    </source>
</evidence>
<dbReference type="SUPFAM" id="SSF57850">
    <property type="entry name" value="RING/U-box"/>
    <property type="match status" value="2"/>
</dbReference>
<reference evidence="10" key="1">
    <citation type="submission" date="2016-03" db="EMBL/GenBank/DDBJ databases">
        <authorList>
            <person name="Devillers Hugo."/>
        </authorList>
    </citation>
    <scope>NUCLEOTIDE SEQUENCE [LARGE SCALE GENOMIC DNA]</scope>
</reference>
<sequence length="530" mass="60839">MGIWYHLIVELETKDQVAEVYQFWTGDRCESTRIDSKRVSKADQTTNQDWRLGAVVLESVPMSGDTTGLVEANFEGAGIIHLFRSGQSANRAESQDETLARVPGGDTTVGILFVPSYLTSRDMLFSFLGEEVLNQASHFRIVRSSEHFLVLVKFRTPDFAQQFREDFDGRNFNKIDPGTCHVVQILEIRFQDRLFPSSRTKSSAFPMMDPFTSHDYQKDVELPTCPVCLERLDSDVTGLATIPCQHTFHCHCLNKWKDSRCPVCRYSELKVSKKSLVRETARCSSCGSNENLWICVICGNIGCGRYNYKHAVQHFTDTGHFFAMEMATQRVWDYAGDNYVHRLVQNEEDGKLVEVGSSSSLDSGMKRDKQYHLEYVQVLLSQLESQRDYYENKLLHMSSEANIERPSERELATMRDLQQQIQDLKLNAAQSRSKAEQCIAQMQKQMQEEKTMSEALQSNLEHLAKKQTELQEKLEQNAAEKQELQEQVRDLMFFLESKEKFKDADEDIKQGTVTVKPVTVKPKKTPKKRK</sequence>
<dbReference type="OrthoDB" id="273556at2759"/>
<evidence type="ECO:0000259" key="8">
    <source>
        <dbReference type="PROSITE" id="PS50271"/>
    </source>
</evidence>
<dbReference type="EMBL" id="LT598484">
    <property type="protein sequence ID" value="SCV01260.1"/>
    <property type="molecule type" value="Genomic_DNA"/>
</dbReference>
<keyword evidence="10" id="KW-1185">Reference proteome</keyword>
<accession>A0A1G4KAR7</accession>
<keyword evidence="3" id="KW-0862">Zinc</keyword>
<dbReference type="PANTHER" id="PTHR24007:SF7">
    <property type="entry name" value="BRCA1-ASSOCIATED PROTEIN"/>
    <property type="match status" value="1"/>
</dbReference>
<dbReference type="GO" id="GO:0005737">
    <property type="term" value="C:cytoplasm"/>
    <property type="evidence" value="ECO:0007669"/>
    <property type="project" value="TreeGrafter"/>
</dbReference>
<evidence type="ECO:0000256" key="3">
    <source>
        <dbReference type="ARBA" id="ARBA00022833"/>
    </source>
</evidence>
<dbReference type="InterPro" id="IPR001607">
    <property type="entry name" value="Znf_UBP"/>
</dbReference>
<dbReference type="CDD" id="cd16457">
    <property type="entry name" value="RING-H2_BRAP2"/>
    <property type="match status" value="1"/>
</dbReference>
<evidence type="ECO:0000259" key="7">
    <source>
        <dbReference type="PROSITE" id="PS50089"/>
    </source>
</evidence>
<evidence type="ECO:0000256" key="4">
    <source>
        <dbReference type="PROSITE-ProRule" id="PRU00502"/>
    </source>
</evidence>
<evidence type="ECO:0000313" key="9">
    <source>
        <dbReference type="EMBL" id="SCV01260.1"/>
    </source>
</evidence>
<evidence type="ECO:0000256" key="2">
    <source>
        <dbReference type="ARBA" id="ARBA00022771"/>
    </source>
</evidence>
<evidence type="ECO:0000256" key="1">
    <source>
        <dbReference type="ARBA" id="ARBA00022723"/>
    </source>
</evidence>
<keyword evidence="1" id="KW-0479">Metal-binding</keyword>
<dbReference type="Pfam" id="PF02148">
    <property type="entry name" value="zf-UBP"/>
    <property type="match status" value="1"/>
</dbReference>
<dbReference type="InterPro" id="IPR047243">
    <property type="entry name" value="RING-H2_BRAP2"/>
</dbReference>
<dbReference type="PROSITE" id="PS50089">
    <property type="entry name" value="ZF_RING_2"/>
    <property type="match status" value="1"/>
</dbReference>
<dbReference type="AlphaFoldDB" id="A0A1G4KAR7"/>
<dbReference type="Pfam" id="PF13639">
    <property type="entry name" value="zf-RING_2"/>
    <property type="match status" value="1"/>
</dbReference>
<dbReference type="SMART" id="SM00290">
    <property type="entry name" value="ZnF_UBP"/>
    <property type="match status" value="1"/>
</dbReference>
<evidence type="ECO:0000256" key="6">
    <source>
        <dbReference type="SAM" id="MobiDB-lite"/>
    </source>
</evidence>
<evidence type="ECO:0000256" key="5">
    <source>
        <dbReference type="SAM" id="Coils"/>
    </source>
</evidence>
<keyword evidence="5" id="KW-0175">Coiled coil</keyword>
<feature type="domain" description="UBP-type" evidence="8">
    <location>
        <begin position="259"/>
        <end position="359"/>
    </location>
</feature>
<feature type="coiled-coil region" evidence="5">
    <location>
        <begin position="407"/>
        <end position="491"/>
    </location>
</feature>
<dbReference type="InterPro" id="IPR001841">
    <property type="entry name" value="Znf_RING"/>
</dbReference>
<dbReference type="PANTHER" id="PTHR24007">
    <property type="entry name" value="BRCA1-ASSOCIATED PROTEIN"/>
    <property type="match status" value="1"/>
</dbReference>
<name>A0A1G4KAR7_9SACH</name>
<dbReference type="Proteomes" id="UP000191144">
    <property type="component" value="Chromosome G"/>
</dbReference>
<proteinExistence type="predicted"/>
<dbReference type="GO" id="GO:0016567">
    <property type="term" value="P:protein ubiquitination"/>
    <property type="evidence" value="ECO:0007669"/>
    <property type="project" value="TreeGrafter"/>
</dbReference>
<gene>
    <name evidence="9" type="ORF">LAME_0G15060G</name>
</gene>
<feature type="region of interest" description="Disordered" evidence="6">
    <location>
        <begin position="509"/>
        <end position="530"/>
    </location>
</feature>
<dbReference type="PROSITE" id="PS50271">
    <property type="entry name" value="ZF_UBP"/>
    <property type="match status" value="1"/>
</dbReference>
<feature type="compositionally biased region" description="Basic residues" evidence="6">
    <location>
        <begin position="521"/>
        <end position="530"/>
    </location>
</feature>
<dbReference type="GO" id="GO:0061630">
    <property type="term" value="F:ubiquitin protein ligase activity"/>
    <property type="evidence" value="ECO:0007669"/>
    <property type="project" value="TreeGrafter"/>
</dbReference>
<dbReference type="Pfam" id="PF07576">
    <property type="entry name" value="BRAP2"/>
    <property type="match status" value="1"/>
</dbReference>
<dbReference type="GO" id="GO:0008270">
    <property type="term" value="F:zinc ion binding"/>
    <property type="evidence" value="ECO:0007669"/>
    <property type="project" value="UniProtKB-KW"/>
</dbReference>
<dbReference type="InterPro" id="IPR013083">
    <property type="entry name" value="Znf_RING/FYVE/PHD"/>
</dbReference>
<feature type="domain" description="RING-type" evidence="7">
    <location>
        <begin position="225"/>
        <end position="265"/>
    </location>
</feature>